<accession>A0A934RXV2</accession>
<protein>
    <submittedName>
        <fullName evidence="1">Glycoside hydrolase family 127 protein</fullName>
    </submittedName>
</protein>
<dbReference type="EMBL" id="JAENIL010000056">
    <property type="protein sequence ID" value="MBK1879730.1"/>
    <property type="molecule type" value="Genomic_DNA"/>
</dbReference>
<dbReference type="Proteomes" id="UP000617628">
    <property type="component" value="Unassembled WGS sequence"/>
</dbReference>
<evidence type="ECO:0000313" key="2">
    <source>
        <dbReference type="Proteomes" id="UP000617628"/>
    </source>
</evidence>
<dbReference type="RefSeq" id="WP_200357944.1">
    <property type="nucleotide sequence ID" value="NZ_JAENIL010000056.1"/>
</dbReference>
<comment type="caution">
    <text evidence="1">The sequence shown here is derived from an EMBL/GenBank/DDBJ whole genome shotgun (WGS) entry which is preliminary data.</text>
</comment>
<dbReference type="GO" id="GO:0016787">
    <property type="term" value="F:hydrolase activity"/>
    <property type="evidence" value="ECO:0007669"/>
    <property type="project" value="UniProtKB-KW"/>
</dbReference>
<sequence length="529" mass="60337">MSFSPLGAFTPTKDLWNRLQRNFNRLEEEKFWPQNIFQREKAFERWPGDIEGRTLLGWVLLSQATGHAPRYLEETLRLWPSELNERGYYGRIYDDGISEQQLSSHGWVLQALAELHRWDPESPAREFALPIINNLFLPTKGAYKKYPIEPSSRESGGSYSGSHLKQVGEWILSTDVGCFTIGMTGLIDATEAFGLRDELSPLIEEMIGRFLEMDLDLIQAQTHATLTACRGVIRWAKLTGRSELMEEIERRYRLYIDLAWTETHANFNWFGRPQWTEPCAVVDSLMVAMELWLHTKDDVLLEQAQLIWFNALGHGQRSNGGFGCDNCPGSDGELDLFYKTDESHWCCTMRGAEGLARMSQFQAIVDGDTLYLPFLLPGDYEWDGLKLSIESEYPHEAKMTLRVVNNESSVKRLKLFIPHWWTEAKSSAGGLDDGWCTVSLHECEDVSLSGVLDSGYREILSSTRQFAEAKGHAQAFVGRVAYHGPLVLATKAGRADEEKDTDELEPIFTNYLSDTMDTERSYRRLILTD</sequence>
<gene>
    <name evidence="1" type="ORF">JIN87_22785</name>
</gene>
<name>A0A934RXV2_9BACT</name>
<dbReference type="SUPFAM" id="SSF48208">
    <property type="entry name" value="Six-hairpin glycosidases"/>
    <property type="match status" value="1"/>
</dbReference>
<keyword evidence="2" id="KW-1185">Reference proteome</keyword>
<dbReference type="GO" id="GO:0005975">
    <property type="term" value="P:carbohydrate metabolic process"/>
    <property type="evidence" value="ECO:0007669"/>
    <property type="project" value="InterPro"/>
</dbReference>
<evidence type="ECO:0000313" key="1">
    <source>
        <dbReference type="EMBL" id="MBK1879730.1"/>
    </source>
</evidence>
<keyword evidence="1" id="KW-0378">Hydrolase</keyword>
<reference evidence="1" key="1">
    <citation type="submission" date="2021-01" db="EMBL/GenBank/DDBJ databases">
        <title>Modified the classification status of verrucomicrobia.</title>
        <authorList>
            <person name="Feng X."/>
        </authorList>
    </citation>
    <scope>NUCLEOTIDE SEQUENCE</scope>
    <source>
        <strain evidence="1">KCTC 13126</strain>
    </source>
</reference>
<organism evidence="1 2">
    <name type="scientific">Pelagicoccus mobilis</name>
    <dbReference type="NCBI Taxonomy" id="415221"/>
    <lineage>
        <taxon>Bacteria</taxon>
        <taxon>Pseudomonadati</taxon>
        <taxon>Verrucomicrobiota</taxon>
        <taxon>Opitutia</taxon>
        <taxon>Puniceicoccales</taxon>
        <taxon>Pelagicoccaceae</taxon>
        <taxon>Pelagicoccus</taxon>
    </lineage>
</organism>
<proteinExistence type="predicted"/>
<dbReference type="AlphaFoldDB" id="A0A934RXV2"/>
<dbReference type="InterPro" id="IPR008928">
    <property type="entry name" value="6-hairpin_glycosidase_sf"/>
</dbReference>